<evidence type="ECO:0000256" key="4">
    <source>
        <dbReference type="ARBA" id="ARBA00022984"/>
    </source>
</evidence>
<dbReference type="PANTHER" id="PTHR30582">
    <property type="entry name" value="L,D-TRANSPEPTIDASE"/>
    <property type="match status" value="1"/>
</dbReference>
<dbReference type="Pfam" id="PF03734">
    <property type="entry name" value="YkuD"/>
    <property type="match status" value="1"/>
</dbReference>
<dbReference type="InterPro" id="IPR038063">
    <property type="entry name" value="Transpep_catalytic_dom"/>
</dbReference>
<dbReference type="AlphaFoldDB" id="A0A087BJ20"/>
<gene>
    <name evidence="9" type="ORF">BMERY_1328</name>
</gene>
<dbReference type="PANTHER" id="PTHR30582:SF2">
    <property type="entry name" value="L,D-TRANSPEPTIDASE YCIB-RELATED"/>
    <property type="match status" value="1"/>
</dbReference>
<dbReference type="STRING" id="78345.BMERY_1328"/>
<dbReference type="Proteomes" id="UP000029060">
    <property type="component" value="Unassembled WGS sequence"/>
</dbReference>
<dbReference type="InterPro" id="IPR005490">
    <property type="entry name" value="LD_TPept_cat_dom"/>
</dbReference>
<keyword evidence="7" id="KW-1133">Transmembrane helix</keyword>
<keyword evidence="5 6" id="KW-0961">Cell wall biogenesis/degradation</keyword>
<keyword evidence="4 6" id="KW-0573">Peptidoglycan synthesis</keyword>
<accession>A0A087BJ20</accession>
<comment type="caution">
    <text evidence="9">The sequence shown here is derived from an EMBL/GenBank/DDBJ whole genome shotgun (WGS) entry which is preliminary data.</text>
</comment>
<proteinExistence type="predicted"/>
<feature type="active site" description="Proton donor/acceptor" evidence="6">
    <location>
        <position position="485"/>
    </location>
</feature>
<sequence>MAKNTEQVYLQDMADTTVINPVGTNTVQGVDGLGGFPPSEPDDFPGFPEGGDGGAKKKSHKGLIVLLVAIAILLVAIVAMFFTARWHYNDRVAPGVRFGSVKVVGQDRAALTSTVKKAVESSSIVVKGDHDRQVSATLKDLGVSVDVDQTVKDLLDAKKSSNILQDIGRLNPFTHEDVKLAAKVNTYEMSNFLSAKLISDGERAVASSIAYDANSQSFVATEGREGDAPDVQPVSEAVGQAIKNPGNSATVEITNKQVDMPITLETAQKTADEANRRLTNKIVISNGDAKQFEIPVDEVAKWIKPNGDPAQGQITLDYDATAIKTYLAATLPQQLNQEVVNQEDIVDNNGKVILAAATAGVNGLTVKNTDNIASQVLAALKTGDGATLQVESDVKKFEVKQKKNEWRIVVDKSNQTATVYQNEQAVKTFTVCTGSNKHETPNGNFTIWLRYDVQTMRGTNDDGSQYVSPGVKWVSYFTKDGVAFHTASWNYTGIKIGDPVNYGSHGCVNMYEEDSKWIYDHCGQGTLVQVIGSQPSGAVR</sequence>
<dbReference type="GO" id="GO:0008360">
    <property type="term" value="P:regulation of cell shape"/>
    <property type="evidence" value="ECO:0007669"/>
    <property type="project" value="UniProtKB-UniRule"/>
</dbReference>
<dbReference type="PROSITE" id="PS52029">
    <property type="entry name" value="LD_TPASE"/>
    <property type="match status" value="1"/>
</dbReference>
<reference evidence="9 10" key="1">
    <citation type="submission" date="2014-03" db="EMBL/GenBank/DDBJ databases">
        <title>Genomics of Bifidobacteria.</title>
        <authorList>
            <person name="Ventura M."/>
            <person name="Milani C."/>
            <person name="Lugli G.A."/>
        </authorList>
    </citation>
    <scope>NUCLEOTIDE SEQUENCE [LARGE SCALE GENOMIC DNA]</scope>
    <source>
        <strain evidence="9 10">LMG 11341</strain>
    </source>
</reference>
<dbReference type="RefSeq" id="WP_234356101.1">
    <property type="nucleotide sequence ID" value="NZ_CAMGZS010000001.1"/>
</dbReference>
<dbReference type="GO" id="GO:0016740">
    <property type="term" value="F:transferase activity"/>
    <property type="evidence" value="ECO:0007669"/>
    <property type="project" value="UniProtKB-KW"/>
</dbReference>
<dbReference type="Gene3D" id="2.40.440.10">
    <property type="entry name" value="L,D-transpeptidase catalytic domain-like"/>
    <property type="match status" value="1"/>
</dbReference>
<feature type="active site" description="Nucleophile" evidence="6">
    <location>
        <position position="507"/>
    </location>
</feature>
<dbReference type="SUPFAM" id="SSF141523">
    <property type="entry name" value="L,D-transpeptidase catalytic domain-like"/>
    <property type="match status" value="1"/>
</dbReference>
<dbReference type="EMBL" id="JGZC01000004">
    <property type="protein sequence ID" value="KFI71020.1"/>
    <property type="molecule type" value="Genomic_DNA"/>
</dbReference>
<feature type="domain" description="L,D-TPase catalytic" evidence="8">
    <location>
        <begin position="406"/>
        <end position="531"/>
    </location>
</feature>
<evidence type="ECO:0000313" key="9">
    <source>
        <dbReference type="EMBL" id="KFI71020.1"/>
    </source>
</evidence>
<evidence type="ECO:0000256" key="2">
    <source>
        <dbReference type="ARBA" id="ARBA00022679"/>
    </source>
</evidence>
<evidence type="ECO:0000256" key="7">
    <source>
        <dbReference type="SAM" id="Phobius"/>
    </source>
</evidence>
<dbReference type="InterPro" id="IPR050979">
    <property type="entry name" value="LD-transpeptidase"/>
</dbReference>
<protein>
    <submittedName>
        <fullName evidence="9">ErfK/YbiS/YcfS/YnhG superfamily protein</fullName>
    </submittedName>
</protein>
<feature type="transmembrane region" description="Helical" evidence="7">
    <location>
        <begin position="63"/>
        <end position="82"/>
    </location>
</feature>
<evidence type="ECO:0000256" key="1">
    <source>
        <dbReference type="ARBA" id="ARBA00004752"/>
    </source>
</evidence>
<keyword evidence="10" id="KW-1185">Reference proteome</keyword>
<keyword evidence="2" id="KW-0808">Transferase</keyword>
<keyword evidence="3 6" id="KW-0133">Cell shape</keyword>
<dbReference type="CDD" id="cd16913">
    <property type="entry name" value="YkuD_like"/>
    <property type="match status" value="1"/>
</dbReference>
<dbReference type="GO" id="GO:0071972">
    <property type="term" value="F:peptidoglycan L,D-transpeptidase activity"/>
    <property type="evidence" value="ECO:0007669"/>
    <property type="project" value="TreeGrafter"/>
</dbReference>
<dbReference type="GO" id="GO:0018104">
    <property type="term" value="P:peptidoglycan-protein cross-linking"/>
    <property type="evidence" value="ECO:0007669"/>
    <property type="project" value="TreeGrafter"/>
</dbReference>
<dbReference type="GO" id="GO:0071555">
    <property type="term" value="P:cell wall organization"/>
    <property type="evidence" value="ECO:0007669"/>
    <property type="project" value="UniProtKB-UniRule"/>
</dbReference>
<evidence type="ECO:0000259" key="8">
    <source>
        <dbReference type="PROSITE" id="PS52029"/>
    </source>
</evidence>
<name>A0A087BJ20_9BIFI</name>
<evidence type="ECO:0000256" key="5">
    <source>
        <dbReference type="ARBA" id="ARBA00023316"/>
    </source>
</evidence>
<dbReference type="GO" id="GO:0005576">
    <property type="term" value="C:extracellular region"/>
    <property type="evidence" value="ECO:0007669"/>
    <property type="project" value="TreeGrafter"/>
</dbReference>
<evidence type="ECO:0000256" key="3">
    <source>
        <dbReference type="ARBA" id="ARBA00022960"/>
    </source>
</evidence>
<keyword evidence="7" id="KW-0472">Membrane</keyword>
<dbReference type="eggNOG" id="COG1376">
    <property type="taxonomic scope" value="Bacteria"/>
</dbReference>
<evidence type="ECO:0000313" key="10">
    <source>
        <dbReference type="Proteomes" id="UP000029060"/>
    </source>
</evidence>
<comment type="pathway">
    <text evidence="1 6">Cell wall biogenesis; peptidoglycan biosynthesis.</text>
</comment>
<dbReference type="UniPathway" id="UPA00219"/>
<organism evidence="9 10">
    <name type="scientific">Bifidobacterium merycicum</name>
    <dbReference type="NCBI Taxonomy" id="78345"/>
    <lineage>
        <taxon>Bacteria</taxon>
        <taxon>Bacillati</taxon>
        <taxon>Actinomycetota</taxon>
        <taxon>Actinomycetes</taxon>
        <taxon>Bifidobacteriales</taxon>
        <taxon>Bifidobacteriaceae</taxon>
        <taxon>Bifidobacterium</taxon>
    </lineage>
</organism>
<keyword evidence="7" id="KW-0812">Transmembrane</keyword>
<evidence type="ECO:0000256" key="6">
    <source>
        <dbReference type="PROSITE-ProRule" id="PRU01373"/>
    </source>
</evidence>